<name>A0ABY5VVJ5_9ACTN</name>
<evidence type="ECO:0000313" key="1">
    <source>
        <dbReference type="EMBL" id="UWP81767.1"/>
    </source>
</evidence>
<protein>
    <submittedName>
        <fullName evidence="1">Uncharacterized protein</fullName>
    </submittedName>
</protein>
<reference evidence="1" key="2">
    <citation type="submission" date="2022-09" db="EMBL/GenBank/DDBJ databases">
        <title>Biosynthetic gene clusters of Dactylosporangioum fulvum.</title>
        <authorList>
            <person name="Caradec T."/>
        </authorList>
    </citation>
    <scope>NUCLEOTIDE SEQUENCE</scope>
    <source>
        <strain evidence="1">NRRL B-16292</strain>
    </source>
</reference>
<reference evidence="1" key="1">
    <citation type="submission" date="2021-04" db="EMBL/GenBank/DDBJ databases">
        <authorList>
            <person name="Hartkoorn R.C."/>
            <person name="Beaudoing E."/>
            <person name="Hot D."/>
        </authorList>
    </citation>
    <scope>NUCLEOTIDE SEQUENCE</scope>
    <source>
        <strain evidence="1">NRRL B-16292</strain>
    </source>
</reference>
<dbReference type="Proteomes" id="UP001059617">
    <property type="component" value="Chromosome"/>
</dbReference>
<dbReference type="EMBL" id="CP073720">
    <property type="protein sequence ID" value="UWP81767.1"/>
    <property type="molecule type" value="Genomic_DNA"/>
</dbReference>
<proteinExistence type="predicted"/>
<gene>
    <name evidence="1" type="ORF">Dfulv_42835</name>
</gene>
<organism evidence="1 2">
    <name type="scientific">Dactylosporangium fulvum</name>
    <dbReference type="NCBI Taxonomy" id="53359"/>
    <lineage>
        <taxon>Bacteria</taxon>
        <taxon>Bacillati</taxon>
        <taxon>Actinomycetota</taxon>
        <taxon>Actinomycetes</taxon>
        <taxon>Micromonosporales</taxon>
        <taxon>Micromonosporaceae</taxon>
        <taxon>Dactylosporangium</taxon>
    </lineage>
</organism>
<sequence>MAPSRRCTGCCAPAAAATPADAALHALLRETDRQHREGIRGPAAHLAEIGALRKDLAVEVYEPLVKVCGWTGEEYRARLTATLSSALLEPGTS</sequence>
<accession>A0ABY5VVJ5</accession>
<dbReference type="RefSeq" id="WP_259859537.1">
    <property type="nucleotide sequence ID" value="NZ_BAAAST010000052.1"/>
</dbReference>
<keyword evidence="2" id="KW-1185">Reference proteome</keyword>
<evidence type="ECO:0000313" key="2">
    <source>
        <dbReference type="Proteomes" id="UP001059617"/>
    </source>
</evidence>